<accession>A0A2U2DS86</accession>
<dbReference type="EMBL" id="QFBC01000004">
    <property type="protein sequence ID" value="PWE56158.1"/>
    <property type="molecule type" value="Genomic_DNA"/>
</dbReference>
<evidence type="ECO:0000313" key="1">
    <source>
        <dbReference type="EMBL" id="PWE56158.1"/>
    </source>
</evidence>
<dbReference type="AlphaFoldDB" id="A0A2U2DS86"/>
<dbReference type="Proteomes" id="UP000245252">
    <property type="component" value="Unassembled WGS sequence"/>
</dbReference>
<dbReference type="OrthoDB" id="9780310at2"/>
<dbReference type="InterPro" id="IPR002763">
    <property type="entry name" value="DUF72"/>
</dbReference>
<gene>
    <name evidence="1" type="ORF">DEM27_12055</name>
</gene>
<name>A0A2U2DS86_9HYPH</name>
<dbReference type="PANTHER" id="PTHR30348:SF4">
    <property type="entry name" value="DUF72 DOMAIN-CONTAINING PROTEIN"/>
    <property type="match status" value="1"/>
</dbReference>
<dbReference type="PANTHER" id="PTHR30348">
    <property type="entry name" value="UNCHARACTERIZED PROTEIN YECE"/>
    <property type="match status" value="1"/>
</dbReference>
<dbReference type="Pfam" id="PF01904">
    <property type="entry name" value="DUF72"/>
    <property type="match status" value="1"/>
</dbReference>
<reference evidence="1 2" key="1">
    <citation type="submission" date="2018-05" db="EMBL/GenBank/DDBJ databases">
        <title>The draft genome of strain NS-104.</title>
        <authorList>
            <person name="Hang P."/>
            <person name="Jiang J."/>
        </authorList>
    </citation>
    <scope>NUCLEOTIDE SEQUENCE [LARGE SCALE GENOMIC DNA]</scope>
    <source>
        <strain evidence="1 2">NS-104</strain>
    </source>
</reference>
<dbReference type="Gene3D" id="3.20.20.410">
    <property type="entry name" value="Protein of unknown function UPF0759"/>
    <property type="match status" value="1"/>
</dbReference>
<organism evidence="1 2">
    <name type="scientific">Metarhizobium album</name>
    <dbReference type="NCBI Taxonomy" id="2182425"/>
    <lineage>
        <taxon>Bacteria</taxon>
        <taxon>Pseudomonadati</taxon>
        <taxon>Pseudomonadota</taxon>
        <taxon>Alphaproteobacteria</taxon>
        <taxon>Hyphomicrobiales</taxon>
        <taxon>Rhizobiaceae</taxon>
        <taxon>Metarhizobium</taxon>
    </lineage>
</organism>
<dbReference type="SUPFAM" id="SSF117396">
    <property type="entry name" value="TM1631-like"/>
    <property type="match status" value="1"/>
</dbReference>
<dbReference type="RefSeq" id="WP_109458478.1">
    <property type="nucleotide sequence ID" value="NZ_QFBC01000004.1"/>
</dbReference>
<keyword evidence="2" id="KW-1185">Reference proteome</keyword>
<comment type="caution">
    <text evidence="1">The sequence shown here is derived from an EMBL/GenBank/DDBJ whole genome shotgun (WGS) entry which is preliminary data.</text>
</comment>
<evidence type="ECO:0000313" key="2">
    <source>
        <dbReference type="Proteomes" id="UP000245252"/>
    </source>
</evidence>
<sequence>MAGQGIVRIGISGWTYAPWRGRFYPEGLLQKYELAYAATQFPSIEINGTFYGLQRPDSFKRWRDETPDDFVFAVKGPRYITHMLRLEEIEAPLANFFASGLLRLGPKLGPVLWQFPPSMAFDADRFEAFFKLLPQDADAATALGRRHDDHVKARAWLTTDATQPIRHAVEIRHDSFRSPAFIDLLRRHNIALVVADTVDWPLLMDVTADFVYCRLHGSDELYVSGYDDEALDEWARRVRDWAHGGCPDPERHVLPDSAPHGKARDVFVYFDNTDKKQRAPRDARALMQRLDDLVPAVAHPASPAWMGRRAGV</sequence>
<protein>
    <submittedName>
        <fullName evidence="1">DUF72 domain-containing protein</fullName>
    </submittedName>
</protein>
<dbReference type="InterPro" id="IPR036520">
    <property type="entry name" value="UPF0759_sf"/>
</dbReference>
<proteinExistence type="predicted"/>